<dbReference type="InterPro" id="IPR004114">
    <property type="entry name" value="THUMP_dom"/>
</dbReference>
<evidence type="ECO:0000313" key="6">
    <source>
        <dbReference type="Proteomes" id="UP000215377"/>
    </source>
</evidence>
<sequence>MRPEPPFDIFLAGPPGLEHVLTEETRALGFADAAEVPGGVTLRGGWPEVWRVNLLSRGATRVLVRLAEFRAMHLAQLDKRVRRVDWMSILGEGRQVQVETVCRKSKIYHAGAATQRIETAIREALGEAAGGGETDSRAPKLKIMARIEDDLCTLSLDTSGAPLHMRGTKQAVGKAPLRETLAALFLRQCGYDGREPVYDPMCGSGTFPLEAAEIALGLAPGRSRGFAFESLPDFDPGIWAAMRAAAGQGARPDFRFGGSDRDPGAVSMAAENAARAGLDGLVSFRQCPVSEAAPPDGPPGLVMINPPYGARIGDRKLLFGLYGALGEGLKTRFRGWRVGLVTTDGGLAKATGLPWLPTGVQVPHGGLKIRLYRTDPLP</sequence>
<comment type="caution">
    <text evidence="5">The sequence shown here is derived from an EMBL/GenBank/DDBJ whole genome shotgun (WGS) entry which is preliminary data.</text>
</comment>
<evidence type="ECO:0000256" key="3">
    <source>
        <dbReference type="PROSITE-ProRule" id="PRU00529"/>
    </source>
</evidence>
<dbReference type="InterPro" id="IPR053943">
    <property type="entry name" value="RlmKL-like_Mtase_CS"/>
</dbReference>
<dbReference type="GO" id="GO:0070043">
    <property type="term" value="F:rRNA (guanine-N7-)-methyltransferase activity"/>
    <property type="evidence" value="ECO:0007669"/>
    <property type="project" value="TreeGrafter"/>
</dbReference>
<dbReference type="InterPro" id="IPR054170">
    <property type="entry name" value="RlmL_1st"/>
</dbReference>
<dbReference type="AlphaFoldDB" id="A0A225NEF6"/>
<reference evidence="5 6" key="1">
    <citation type="submission" date="2013-04" db="EMBL/GenBank/DDBJ databases">
        <title>Oceanicola sp. 22II1-22F33 Genome Sequencing.</title>
        <authorList>
            <person name="Lai Q."/>
            <person name="Li G."/>
            <person name="Shao Z."/>
        </authorList>
    </citation>
    <scope>NUCLEOTIDE SEQUENCE [LARGE SCALE GENOMIC DNA]</scope>
    <source>
        <strain evidence="5 6">22II1-22F33</strain>
    </source>
</reference>
<keyword evidence="1 5" id="KW-0489">Methyltransferase</keyword>
<dbReference type="Pfam" id="PF02926">
    <property type="entry name" value="THUMP"/>
    <property type="match status" value="1"/>
</dbReference>
<proteinExistence type="predicted"/>
<dbReference type="InterPro" id="IPR000241">
    <property type="entry name" value="RlmKL-like_Mtase"/>
</dbReference>
<dbReference type="EMBL" id="AQQR01000011">
    <property type="protein sequence ID" value="OWU70608.1"/>
    <property type="molecule type" value="Genomic_DNA"/>
</dbReference>
<dbReference type="PANTHER" id="PTHR47313:SF1">
    <property type="entry name" value="RIBOSOMAL RNA LARGE SUBUNIT METHYLTRANSFERASE K_L"/>
    <property type="match status" value="1"/>
</dbReference>
<dbReference type="Gene3D" id="3.30.2130.30">
    <property type="match status" value="1"/>
</dbReference>
<dbReference type="PROSITE" id="PS01261">
    <property type="entry name" value="UPF0020"/>
    <property type="match status" value="1"/>
</dbReference>
<dbReference type="GO" id="GO:0008990">
    <property type="term" value="F:rRNA (guanine-N2-)-methyltransferase activity"/>
    <property type="evidence" value="ECO:0007669"/>
    <property type="project" value="TreeGrafter"/>
</dbReference>
<dbReference type="Pfam" id="PF01170">
    <property type="entry name" value="UPF0020"/>
    <property type="match status" value="1"/>
</dbReference>
<name>A0A225NEF6_9RHOB</name>
<organism evidence="5 6">
    <name type="scientific">Marinibacterium profundimaris</name>
    <dbReference type="NCBI Taxonomy" id="1679460"/>
    <lineage>
        <taxon>Bacteria</taxon>
        <taxon>Pseudomonadati</taxon>
        <taxon>Pseudomonadota</taxon>
        <taxon>Alphaproteobacteria</taxon>
        <taxon>Rhodobacterales</taxon>
        <taxon>Paracoccaceae</taxon>
        <taxon>Marinibacterium</taxon>
    </lineage>
</organism>
<gene>
    <name evidence="5" type="ORF">ATO3_20010</name>
</gene>
<dbReference type="CDD" id="cd11715">
    <property type="entry name" value="THUMP_AdoMetMT"/>
    <property type="match status" value="1"/>
</dbReference>
<evidence type="ECO:0000256" key="2">
    <source>
        <dbReference type="ARBA" id="ARBA00022679"/>
    </source>
</evidence>
<evidence type="ECO:0000259" key="4">
    <source>
        <dbReference type="PROSITE" id="PS51165"/>
    </source>
</evidence>
<dbReference type="SUPFAM" id="SSF53335">
    <property type="entry name" value="S-adenosyl-L-methionine-dependent methyltransferases"/>
    <property type="match status" value="1"/>
</dbReference>
<keyword evidence="2 5" id="KW-0808">Transferase</keyword>
<keyword evidence="6" id="KW-1185">Reference proteome</keyword>
<dbReference type="Pfam" id="PF22020">
    <property type="entry name" value="RlmL_1st"/>
    <property type="match status" value="1"/>
</dbReference>
<keyword evidence="3" id="KW-0694">RNA-binding</keyword>
<dbReference type="GO" id="GO:0003723">
    <property type="term" value="F:RNA binding"/>
    <property type="evidence" value="ECO:0007669"/>
    <property type="project" value="UniProtKB-UniRule"/>
</dbReference>
<dbReference type="Proteomes" id="UP000215377">
    <property type="component" value="Unassembled WGS sequence"/>
</dbReference>
<evidence type="ECO:0000256" key="1">
    <source>
        <dbReference type="ARBA" id="ARBA00022603"/>
    </source>
</evidence>
<feature type="domain" description="THUMP" evidence="4">
    <location>
        <begin position="48"/>
        <end position="158"/>
    </location>
</feature>
<dbReference type="Gene3D" id="3.40.50.150">
    <property type="entry name" value="Vaccinia Virus protein VP39"/>
    <property type="match status" value="1"/>
</dbReference>
<dbReference type="PROSITE" id="PS51165">
    <property type="entry name" value="THUMP"/>
    <property type="match status" value="1"/>
</dbReference>
<dbReference type="InterPro" id="IPR029063">
    <property type="entry name" value="SAM-dependent_MTases_sf"/>
</dbReference>
<accession>A0A225NEF6</accession>
<dbReference type="PANTHER" id="PTHR47313">
    <property type="entry name" value="RIBOSOMAL RNA LARGE SUBUNIT METHYLTRANSFERASE K/L"/>
    <property type="match status" value="1"/>
</dbReference>
<evidence type="ECO:0000313" key="5">
    <source>
        <dbReference type="EMBL" id="OWU70608.1"/>
    </source>
</evidence>
<protein>
    <submittedName>
        <fullName evidence="5">RNA methyltransferase</fullName>
    </submittedName>
</protein>